<evidence type="ECO:0000313" key="6">
    <source>
        <dbReference type="Proteomes" id="UP000036681"/>
    </source>
</evidence>
<dbReference type="GO" id="GO:0003723">
    <property type="term" value="F:RNA binding"/>
    <property type="evidence" value="ECO:0007669"/>
    <property type="project" value="UniProtKB-KW"/>
</dbReference>
<dbReference type="GO" id="GO:0006398">
    <property type="term" value="P:mRNA 3'-end processing by stem-loop binding and cleavage"/>
    <property type="evidence" value="ECO:0007669"/>
    <property type="project" value="InterPro"/>
</dbReference>
<reference evidence="7" key="1">
    <citation type="submission" date="2017-02" db="UniProtKB">
        <authorList>
            <consortium name="WormBaseParasite"/>
        </authorList>
    </citation>
    <scope>IDENTIFICATION</scope>
</reference>
<dbReference type="InterPro" id="IPR011108">
    <property type="entry name" value="RMMBL"/>
</dbReference>
<evidence type="ECO:0000256" key="1">
    <source>
        <dbReference type="ARBA" id="ARBA00010624"/>
    </source>
</evidence>
<evidence type="ECO:0000259" key="5">
    <source>
        <dbReference type="Pfam" id="PF13299"/>
    </source>
</evidence>
<dbReference type="Pfam" id="PF07521">
    <property type="entry name" value="RMMBL"/>
    <property type="match status" value="2"/>
</dbReference>
<feature type="region of interest" description="Disordered" evidence="3">
    <location>
        <begin position="190"/>
        <end position="224"/>
    </location>
</feature>
<comment type="similarity">
    <text evidence="1 2">Belongs to the metallo-beta-lactamase superfamily. RNA-metabolizing metallo-beta-lactamase-like family. CPSF2/YSH1 subfamily.</text>
</comment>
<organism evidence="6 7">
    <name type="scientific">Ascaris lumbricoides</name>
    <name type="common">Giant roundworm</name>
    <dbReference type="NCBI Taxonomy" id="6252"/>
    <lineage>
        <taxon>Eukaryota</taxon>
        <taxon>Metazoa</taxon>
        <taxon>Ecdysozoa</taxon>
        <taxon>Nematoda</taxon>
        <taxon>Chromadorea</taxon>
        <taxon>Rhabditida</taxon>
        <taxon>Spirurina</taxon>
        <taxon>Ascaridomorpha</taxon>
        <taxon>Ascaridoidea</taxon>
        <taxon>Ascarididae</taxon>
        <taxon>Ascaris</taxon>
    </lineage>
</organism>
<name>A0A0M3IHG1_ASCLU</name>
<comment type="subcellular location">
    <subcellularLocation>
        <location evidence="2">Nucleus</location>
    </subcellularLocation>
</comment>
<keyword evidence="6" id="KW-1185">Reference proteome</keyword>
<dbReference type="WBParaSite" id="ALUE_0001784701-mRNA-1">
    <property type="protein sequence ID" value="ALUE_0001784701-mRNA-1"/>
    <property type="gene ID" value="ALUE_0001784701"/>
</dbReference>
<sequence>MKKILSQVKPKQLVIVHGSAAATRHLAQYASETGIVQGKIFTPRLGEIVDATIESHIYQVTLSDALMSSLIFQTVLCKVEFIDFEGRSDGESMKKILSQVKPKQLVIVHGSAAATRHLAQYASETGIVQGKIFTPRLGEIVDATIESHIYQVTLSDALMSSLIFQTVKDAELSWLDARIARRKAITGATSAVKENREEGEEMPNEDETMEQGGEEETGDGERLSNKKAAAADTFCLEPMPSSNIPSHQAVFVNDPKLSDMKQLLMANGFHAEFSSGVLYINNVASIRRNEAGRFHVEGCASEDYYKIRDIVYAQFAIV</sequence>
<dbReference type="InterPro" id="IPR036866">
    <property type="entry name" value="RibonucZ/Hydroxyglut_hydro"/>
</dbReference>
<feature type="domain" description="Cleavage and polyadenylation specificity factor 2 C-terminal" evidence="5">
    <location>
        <begin position="152"/>
        <end position="315"/>
    </location>
</feature>
<keyword evidence="2" id="KW-0507">mRNA processing</keyword>
<keyword evidence="2" id="KW-0694">RNA-binding</keyword>
<dbReference type="GO" id="GO:0005847">
    <property type="term" value="C:mRNA cleavage and polyadenylation specificity factor complex"/>
    <property type="evidence" value="ECO:0007669"/>
    <property type="project" value="InterPro"/>
</dbReference>
<evidence type="ECO:0000259" key="4">
    <source>
        <dbReference type="Pfam" id="PF07521"/>
    </source>
</evidence>
<dbReference type="PANTHER" id="PTHR45922:SF1">
    <property type="entry name" value="CLEAVAGE AND POLYADENYLATION SPECIFICITY FACTOR SUBUNIT 2"/>
    <property type="match status" value="1"/>
</dbReference>
<dbReference type="PANTHER" id="PTHR45922">
    <property type="entry name" value="CLEAVAGE AND POLYADENYLATION SPECIFICITY FACTOR SUBUNIT 2"/>
    <property type="match status" value="1"/>
</dbReference>
<dbReference type="AlphaFoldDB" id="A0A0M3IHG1"/>
<dbReference type="Proteomes" id="UP000036681">
    <property type="component" value="Unplaced"/>
</dbReference>
<feature type="compositionally biased region" description="Acidic residues" evidence="3">
    <location>
        <begin position="197"/>
        <end position="218"/>
    </location>
</feature>
<accession>A0A0M3IHG1</accession>
<evidence type="ECO:0000256" key="2">
    <source>
        <dbReference type="RuleBase" id="RU365006"/>
    </source>
</evidence>
<dbReference type="Pfam" id="PF13299">
    <property type="entry name" value="CPSF100_C"/>
    <property type="match status" value="1"/>
</dbReference>
<evidence type="ECO:0000313" key="7">
    <source>
        <dbReference type="WBParaSite" id="ALUE_0001784701-mRNA-1"/>
    </source>
</evidence>
<keyword evidence="2" id="KW-0539">Nucleus</keyword>
<dbReference type="InterPro" id="IPR025069">
    <property type="entry name" value="Cpsf2_C"/>
</dbReference>
<feature type="domain" description="Zn-dependent metallo-hydrolase RNA specificity" evidence="4">
    <location>
        <begin position="2"/>
        <end position="35"/>
    </location>
</feature>
<proteinExistence type="inferred from homology"/>
<dbReference type="InterPro" id="IPR027075">
    <property type="entry name" value="CPSF2"/>
</dbReference>
<feature type="domain" description="Zn-dependent metallo-hydrolase RNA specificity" evidence="4">
    <location>
        <begin position="75"/>
        <end position="127"/>
    </location>
</feature>
<dbReference type="SUPFAM" id="SSF56281">
    <property type="entry name" value="Metallo-hydrolase/oxidoreductase"/>
    <property type="match status" value="2"/>
</dbReference>
<protein>
    <recommendedName>
        <fullName evidence="2">Cleavage and polyadenylation specificity factor subunit 2</fullName>
    </recommendedName>
    <alternativeName>
        <fullName evidence="2">Cleavage and polyadenylation specificity factor 100 kDa subunit</fullName>
    </alternativeName>
</protein>
<evidence type="ECO:0000256" key="3">
    <source>
        <dbReference type="SAM" id="MobiDB-lite"/>
    </source>
</evidence>